<evidence type="ECO:0008006" key="3">
    <source>
        <dbReference type="Google" id="ProtNLM"/>
    </source>
</evidence>
<reference evidence="1 2" key="1">
    <citation type="submission" date="2020-02" db="EMBL/GenBank/DDBJ databases">
        <authorList>
            <person name="Zheng R.K."/>
            <person name="Sun C.M."/>
        </authorList>
    </citation>
    <scope>NUCLEOTIDE SEQUENCE [LARGE SCALE GENOMIC DNA]</scope>
    <source>
        <strain evidence="2">zrk23</strain>
    </source>
</reference>
<dbReference type="Proteomes" id="UP000501568">
    <property type="component" value="Chromosome"/>
</dbReference>
<gene>
    <name evidence="1" type="ORF">G5C33_05230</name>
</gene>
<dbReference type="EMBL" id="CP049109">
    <property type="protein sequence ID" value="QIG79254.1"/>
    <property type="molecule type" value="Genomic_DNA"/>
</dbReference>
<dbReference type="RefSeq" id="WP_165326255.1">
    <property type="nucleotide sequence ID" value="NZ_CP049109.1"/>
</dbReference>
<proteinExistence type="predicted"/>
<accession>A0A6G6Y2S7</accession>
<evidence type="ECO:0000313" key="1">
    <source>
        <dbReference type="EMBL" id="QIG79254.1"/>
    </source>
</evidence>
<dbReference type="PROSITE" id="PS51257">
    <property type="entry name" value="PROKAR_LIPOPROTEIN"/>
    <property type="match status" value="1"/>
</dbReference>
<evidence type="ECO:0000313" key="2">
    <source>
        <dbReference type="Proteomes" id="UP000501568"/>
    </source>
</evidence>
<sequence length="209" mass="22122">MISRAVLPALIALALAGCGGGSDGNAVDVSTLNEQQRAALERRAPDPEKVMAERWMSMFDSPDAVLSAAADMGYEPRPYAEGMESFSTGYSPEQTLPEGDSPVQVITAFRAVGVSAEHITDIAFTFTLKGDFDAPKAKEALAIPRRIIGGFLGRFEVGPGDEIATALRNLTSAETTQHGVVLNVDAVPGEDDTEKRLIVTISRATAPTD</sequence>
<organism evidence="1 2">
    <name type="scientific">Stakelama tenebrarum</name>
    <dbReference type="NCBI Taxonomy" id="2711215"/>
    <lineage>
        <taxon>Bacteria</taxon>
        <taxon>Pseudomonadati</taxon>
        <taxon>Pseudomonadota</taxon>
        <taxon>Alphaproteobacteria</taxon>
        <taxon>Sphingomonadales</taxon>
        <taxon>Sphingomonadaceae</taxon>
        <taxon>Stakelama</taxon>
    </lineage>
</organism>
<dbReference type="AlphaFoldDB" id="A0A6G6Y2S7"/>
<keyword evidence="2" id="KW-1185">Reference proteome</keyword>
<dbReference type="KEGG" id="spzr:G5C33_05230"/>
<protein>
    <recommendedName>
        <fullName evidence="3">Lipoprotein</fullName>
    </recommendedName>
</protein>
<name>A0A6G6Y2S7_9SPHN</name>